<dbReference type="PANTHER" id="PTHR14226:SF78">
    <property type="entry name" value="SLR0060 PROTEIN"/>
    <property type="match status" value="1"/>
</dbReference>
<keyword evidence="5" id="KW-1133">Transmembrane helix</keyword>
<gene>
    <name evidence="7" type="ORF">GWC95_15670</name>
</gene>
<dbReference type="RefSeq" id="WP_161819651.1">
    <property type="nucleotide sequence ID" value="NZ_JAACJS010000015.1"/>
</dbReference>
<feature type="active site" description="Nucleophile" evidence="4">
    <location>
        <position position="45"/>
    </location>
</feature>
<evidence type="ECO:0000313" key="7">
    <source>
        <dbReference type="EMBL" id="NCI51367.1"/>
    </source>
</evidence>
<comment type="caution">
    <text evidence="4">Lacks conserved residue(s) required for the propagation of feature annotation.</text>
</comment>
<evidence type="ECO:0000256" key="2">
    <source>
        <dbReference type="ARBA" id="ARBA00022963"/>
    </source>
</evidence>
<feature type="short sequence motif" description="DGA/G" evidence="4">
    <location>
        <begin position="241"/>
        <end position="243"/>
    </location>
</feature>
<evidence type="ECO:0000256" key="1">
    <source>
        <dbReference type="ARBA" id="ARBA00022801"/>
    </source>
</evidence>
<organism evidence="7 8">
    <name type="scientific">Sediminibacterium roseum</name>
    <dbReference type="NCBI Taxonomy" id="1978412"/>
    <lineage>
        <taxon>Bacteria</taxon>
        <taxon>Pseudomonadati</taxon>
        <taxon>Bacteroidota</taxon>
        <taxon>Chitinophagia</taxon>
        <taxon>Chitinophagales</taxon>
        <taxon>Chitinophagaceae</taxon>
        <taxon>Sediminibacterium</taxon>
    </lineage>
</organism>
<evidence type="ECO:0000256" key="4">
    <source>
        <dbReference type="PROSITE-ProRule" id="PRU01161"/>
    </source>
</evidence>
<keyword evidence="5" id="KW-0812">Transmembrane</keyword>
<feature type="transmembrane region" description="Helical" evidence="5">
    <location>
        <begin position="88"/>
        <end position="106"/>
    </location>
</feature>
<evidence type="ECO:0000256" key="5">
    <source>
        <dbReference type="SAM" id="Phobius"/>
    </source>
</evidence>
<dbReference type="Proteomes" id="UP000753802">
    <property type="component" value="Unassembled WGS sequence"/>
</dbReference>
<reference evidence="7 8" key="1">
    <citation type="submission" date="2020-01" db="EMBL/GenBank/DDBJ databases">
        <title>Genome analysis.</title>
        <authorList>
            <person name="Wu S."/>
            <person name="Wang G."/>
        </authorList>
    </citation>
    <scope>NUCLEOTIDE SEQUENCE [LARGE SCALE GENOMIC DNA]</scope>
    <source>
        <strain evidence="7 8">SYL130</strain>
    </source>
</reference>
<proteinExistence type="predicted"/>
<dbReference type="Gene3D" id="3.40.1090.10">
    <property type="entry name" value="Cytosolic phospholipase A2 catalytic domain"/>
    <property type="match status" value="2"/>
</dbReference>
<name>A0ABW9ZYI7_9BACT</name>
<dbReference type="Pfam" id="PF01734">
    <property type="entry name" value="Patatin"/>
    <property type="match status" value="1"/>
</dbReference>
<comment type="caution">
    <text evidence="7">The sequence shown here is derived from an EMBL/GenBank/DDBJ whole genome shotgun (WGS) entry which is preliminary data.</text>
</comment>
<dbReference type="InterPro" id="IPR050301">
    <property type="entry name" value="NTE"/>
</dbReference>
<keyword evidence="1 4" id="KW-0378">Hydrolase</keyword>
<feature type="transmembrane region" description="Helical" evidence="5">
    <location>
        <begin position="112"/>
        <end position="132"/>
    </location>
</feature>
<protein>
    <recommendedName>
        <fullName evidence="6">PNPLA domain-containing protein</fullName>
    </recommendedName>
</protein>
<dbReference type="SUPFAM" id="SSF52151">
    <property type="entry name" value="FabD/lysophospholipase-like"/>
    <property type="match status" value="1"/>
</dbReference>
<feature type="domain" description="PNPLA" evidence="6">
    <location>
        <begin position="10"/>
        <end position="254"/>
    </location>
</feature>
<dbReference type="InterPro" id="IPR002641">
    <property type="entry name" value="PNPLA_dom"/>
</dbReference>
<keyword evidence="2 4" id="KW-0442">Lipid degradation</keyword>
<dbReference type="PANTHER" id="PTHR14226">
    <property type="entry name" value="NEUROPATHY TARGET ESTERASE/SWISS CHEESE D.MELANOGASTER"/>
    <property type="match status" value="1"/>
</dbReference>
<dbReference type="EMBL" id="JAACJS010000015">
    <property type="protein sequence ID" value="NCI51367.1"/>
    <property type="molecule type" value="Genomic_DNA"/>
</dbReference>
<keyword evidence="8" id="KW-1185">Reference proteome</keyword>
<accession>A0ABW9ZYI7</accession>
<feature type="active site" description="Proton acceptor" evidence="4">
    <location>
        <position position="241"/>
    </location>
</feature>
<keyword evidence="5" id="KW-0472">Membrane</keyword>
<evidence type="ECO:0000259" key="6">
    <source>
        <dbReference type="PROSITE" id="PS51635"/>
    </source>
</evidence>
<keyword evidence="3 4" id="KW-0443">Lipid metabolism</keyword>
<dbReference type="InterPro" id="IPR016035">
    <property type="entry name" value="Acyl_Trfase/lysoPLipase"/>
</dbReference>
<dbReference type="PROSITE" id="PS51635">
    <property type="entry name" value="PNPLA"/>
    <property type="match status" value="1"/>
</dbReference>
<sequence length="432" mass="47986">MIKQKKVGLSLSGGGYRAAAFHLGTLRKLDELGILSSVDVISTISGGSITGACYSLSKEPFASFDQQMAATLSGKSVIRYVLLSRRSLLGWLLVLLLLASLLYLPFTADAWISVFVLAMVVLLIAFFQYKLFPVSVIIERAYNTFFYKEATLSQLCEQPLLVIGSTNIQTCRQFSFSRVKMDDSSYSYRIPAIKFKHAAFPVARAVMASSCVPFAFAPVGIDRAFFADPADADMVNPQLVDGGVYDNQGIHRLTQKGSYQCDIIIASDAGNKLPFSKSYNNVFVLLIRTMDVFMQRIKNFQMMQHLYFNTRTVNKEIAYLSLGWDLENCIKGFIDNLGAGNITDLVIAAHEIPGEWVQDVKGHREELQQLLEQRVGYAAIAQRALTEDELVVARKVGTNLTKLSVQKVLLLSKHAANLTELQVKLYCPSLLQ</sequence>
<evidence type="ECO:0000256" key="3">
    <source>
        <dbReference type="ARBA" id="ARBA00023098"/>
    </source>
</evidence>
<evidence type="ECO:0000313" key="8">
    <source>
        <dbReference type="Proteomes" id="UP000753802"/>
    </source>
</evidence>